<dbReference type="Proteomes" id="UP000249422">
    <property type="component" value="Unassembled WGS sequence"/>
</dbReference>
<evidence type="ECO:0000256" key="6">
    <source>
        <dbReference type="SAM" id="Phobius"/>
    </source>
</evidence>
<keyword evidence="5 6" id="KW-0472">Membrane</keyword>
<dbReference type="AlphaFoldDB" id="A0AAX1PLX3"/>
<keyword evidence="2" id="KW-1003">Cell membrane</keyword>
<dbReference type="InterPro" id="IPR000620">
    <property type="entry name" value="EamA_dom"/>
</dbReference>
<reference evidence="8 9" key="1">
    <citation type="submission" date="2018-06" db="EMBL/GenBank/DDBJ databases">
        <title>Freshwater and sediment microbial communities from various areas in North America, analyzing microbe dynamics in response to fracking.</title>
        <authorList>
            <person name="Lamendella R."/>
        </authorList>
    </citation>
    <scope>NUCLEOTIDE SEQUENCE [LARGE SCALE GENOMIC DNA]</scope>
    <source>
        <strain evidence="8 9">17</strain>
    </source>
</reference>
<feature type="transmembrane region" description="Helical" evidence="6">
    <location>
        <begin position="272"/>
        <end position="293"/>
    </location>
</feature>
<feature type="transmembrane region" description="Helical" evidence="6">
    <location>
        <begin position="156"/>
        <end position="176"/>
    </location>
</feature>
<dbReference type="Pfam" id="PF00892">
    <property type="entry name" value="EamA"/>
    <property type="match status" value="2"/>
</dbReference>
<evidence type="ECO:0000313" key="9">
    <source>
        <dbReference type="Proteomes" id="UP000249422"/>
    </source>
</evidence>
<evidence type="ECO:0000256" key="4">
    <source>
        <dbReference type="ARBA" id="ARBA00022989"/>
    </source>
</evidence>
<keyword evidence="4 6" id="KW-1133">Transmembrane helix</keyword>
<evidence type="ECO:0000256" key="5">
    <source>
        <dbReference type="ARBA" id="ARBA00023136"/>
    </source>
</evidence>
<feature type="transmembrane region" description="Helical" evidence="6">
    <location>
        <begin position="47"/>
        <end position="64"/>
    </location>
</feature>
<gene>
    <name evidence="8" type="ORF">DEU50_10375</name>
</gene>
<dbReference type="SUPFAM" id="SSF103481">
    <property type="entry name" value="Multidrug resistance efflux transporter EmrE"/>
    <property type="match status" value="2"/>
</dbReference>
<evidence type="ECO:0000313" key="8">
    <source>
        <dbReference type="EMBL" id="RAJ07205.1"/>
    </source>
</evidence>
<name>A0AAX1PLX3_AERSA</name>
<accession>A0AAX1PLX3</accession>
<evidence type="ECO:0000256" key="1">
    <source>
        <dbReference type="ARBA" id="ARBA00004651"/>
    </source>
</evidence>
<dbReference type="EMBL" id="QLLM01000003">
    <property type="protein sequence ID" value="RAJ07205.1"/>
    <property type="molecule type" value="Genomic_DNA"/>
</dbReference>
<feature type="transmembrane region" description="Helical" evidence="6">
    <location>
        <begin position="76"/>
        <end position="94"/>
    </location>
</feature>
<proteinExistence type="predicted"/>
<feature type="transmembrane region" description="Helical" evidence="6">
    <location>
        <begin position="216"/>
        <end position="236"/>
    </location>
</feature>
<dbReference type="InterPro" id="IPR051258">
    <property type="entry name" value="Diverse_Substrate_Transporter"/>
</dbReference>
<comment type="caution">
    <text evidence="8">The sequence shown here is derived from an EMBL/GenBank/DDBJ whole genome shotgun (WGS) entry which is preliminary data.</text>
</comment>
<organism evidence="8 9">
    <name type="scientific">Aeromonas salmonicida</name>
    <dbReference type="NCBI Taxonomy" id="645"/>
    <lineage>
        <taxon>Bacteria</taxon>
        <taxon>Pseudomonadati</taxon>
        <taxon>Pseudomonadota</taxon>
        <taxon>Gammaproteobacteria</taxon>
        <taxon>Aeromonadales</taxon>
        <taxon>Aeromonadaceae</taxon>
        <taxon>Aeromonas</taxon>
    </lineage>
</organism>
<evidence type="ECO:0000259" key="7">
    <source>
        <dbReference type="Pfam" id="PF00892"/>
    </source>
</evidence>
<evidence type="ECO:0000256" key="2">
    <source>
        <dbReference type="ARBA" id="ARBA00022475"/>
    </source>
</evidence>
<feature type="domain" description="EamA" evidence="7">
    <location>
        <begin position="18"/>
        <end position="147"/>
    </location>
</feature>
<feature type="transmembrane region" description="Helical" evidence="6">
    <location>
        <begin position="183"/>
        <end position="204"/>
    </location>
</feature>
<dbReference type="Gene3D" id="1.10.3730.20">
    <property type="match status" value="1"/>
</dbReference>
<dbReference type="GO" id="GO:0005886">
    <property type="term" value="C:plasma membrane"/>
    <property type="evidence" value="ECO:0007669"/>
    <property type="project" value="UniProtKB-SubCell"/>
</dbReference>
<dbReference type="PANTHER" id="PTHR42920:SF5">
    <property type="entry name" value="EAMA DOMAIN-CONTAINING PROTEIN"/>
    <property type="match status" value="1"/>
</dbReference>
<sequence length="317" mass="33324">MEGALMSFTLSPRCSGWSAALATVLLWSGFFLSLRLGAEEKLPPQALALLRFGIPALLLLPYYWRHRTRLHSVPLRWQLAMLTGAGLPFFWLGATGMQLAPVAQGSALIPGTVPLMVSLLGLLLWREPCPAQRRCGLSLIALATATLLLSGEPGLWQGQVCFLGAALLWALFTLAVRHSGLAALDAAALVAVPSALLLLPTLLWSPLPTVGHASIWLWQGLLQGIGAGLLAALCYAHAIRTLGAEVSSALGSLTPVMAAMLAWWLLGETLSQPVWLALGLLCVGVVLASLPVWRGSGGSISATQPAAQQAAAQTAVE</sequence>
<dbReference type="InterPro" id="IPR037185">
    <property type="entry name" value="EmrE-like"/>
</dbReference>
<keyword evidence="3 6" id="KW-0812">Transmembrane</keyword>
<comment type="subcellular location">
    <subcellularLocation>
        <location evidence="1">Cell membrane</location>
        <topology evidence="1">Multi-pass membrane protein</topology>
    </subcellularLocation>
</comment>
<dbReference type="PANTHER" id="PTHR42920">
    <property type="entry name" value="OS03G0707200 PROTEIN-RELATED"/>
    <property type="match status" value="1"/>
</dbReference>
<protein>
    <submittedName>
        <fullName evidence="8">Threonine/homoserine efflux transporter RhtA</fullName>
    </submittedName>
</protein>
<evidence type="ECO:0000256" key="3">
    <source>
        <dbReference type="ARBA" id="ARBA00022692"/>
    </source>
</evidence>
<feature type="transmembrane region" description="Helical" evidence="6">
    <location>
        <begin position="106"/>
        <end position="125"/>
    </location>
</feature>
<feature type="domain" description="EamA" evidence="7">
    <location>
        <begin position="158"/>
        <end position="289"/>
    </location>
</feature>
<feature type="transmembrane region" description="Helical" evidence="6">
    <location>
        <begin position="248"/>
        <end position="266"/>
    </location>
</feature>